<comment type="caution">
    <text evidence="1">The sequence shown here is derived from an EMBL/GenBank/DDBJ whole genome shotgun (WGS) entry which is preliminary data.</text>
</comment>
<keyword evidence="2" id="KW-1185">Reference proteome</keyword>
<dbReference type="RefSeq" id="WP_191769010.1">
    <property type="nucleotide sequence ID" value="NZ_JACSRA010000018.1"/>
</dbReference>
<accession>A0ABR8PV75</accession>
<dbReference type="InterPro" id="IPR021321">
    <property type="entry name" value="DUF2922"/>
</dbReference>
<proteinExistence type="predicted"/>
<protein>
    <submittedName>
        <fullName evidence="1">DUF2922 domain-containing protein</fullName>
    </submittedName>
</protein>
<name>A0ABR8PV75_9CLOT</name>
<dbReference type="EMBL" id="JACSRA010000018">
    <property type="protein sequence ID" value="MBD7912088.1"/>
    <property type="molecule type" value="Genomic_DNA"/>
</dbReference>
<reference evidence="1 2" key="1">
    <citation type="submission" date="2020-08" db="EMBL/GenBank/DDBJ databases">
        <title>A Genomic Blueprint of the Chicken Gut Microbiome.</title>
        <authorList>
            <person name="Gilroy R."/>
            <person name="Ravi A."/>
            <person name="Getino M."/>
            <person name="Pursley I."/>
            <person name="Horton D.L."/>
            <person name="Alikhan N.-F."/>
            <person name="Baker D."/>
            <person name="Gharbi K."/>
            <person name="Hall N."/>
            <person name="Watson M."/>
            <person name="Adriaenssens E.M."/>
            <person name="Foster-Nyarko E."/>
            <person name="Jarju S."/>
            <person name="Secka A."/>
            <person name="Antonio M."/>
            <person name="Oren A."/>
            <person name="Chaudhuri R."/>
            <person name="La Ragione R.M."/>
            <person name="Hildebrand F."/>
            <person name="Pallen M.J."/>
        </authorList>
    </citation>
    <scope>NUCLEOTIDE SEQUENCE [LARGE SCALE GENOMIC DNA]</scope>
    <source>
        <strain evidence="1 2">Sa3CVN1</strain>
    </source>
</reference>
<dbReference type="Proteomes" id="UP000627781">
    <property type="component" value="Unassembled WGS sequence"/>
</dbReference>
<organism evidence="1 2">
    <name type="scientific">Clostridium cibarium</name>
    <dbReference type="NCBI Taxonomy" id="2762247"/>
    <lineage>
        <taxon>Bacteria</taxon>
        <taxon>Bacillati</taxon>
        <taxon>Bacillota</taxon>
        <taxon>Clostridia</taxon>
        <taxon>Eubacteriales</taxon>
        <taxon>Clostridiaceae</taxon>
        <taxon>Clostridium</taxon>
    </lineage>
</organism>
<evidence type="ECO:0000313" key="2">
    <source>
        <dbReference type="Proteomes" id="UP000627781"/>
    </source>
</evidence>
<sequence>MEYILSLTFICANGQKTSLSIEGVKATITEAQASTLMDTIIAKNIFLTKNGAFTGKSGATLTQRQVTKLDVA</sequence>
<evidence type="ECO:0000313" key="1">
    <source>
        <dbReference type="EMBL" id="MBD7912088.1"/>
    </source>
</evidence>
<gene>
    <name evidence="1" type="ORF">H9661_12030</name>
</gene>
<dbReference type="Pfam" id="PF11148">
    <property type="entry name" value="DUF2922"/>
    <property type="match status" value="1"/>
</dbReference>